<keyword evidence="2" id="KW-0472">Membrane</keyword>
<organism evidence="3">
    <name type="scientific">uncultured Avibacterium sp</name>
    <dbReference type="NCBI Taxonomy" id="1936169"/>
    <lineage>
        <taxon>Bacteria</taxon>
        <taxon>Pseudomonadati</taxon>
        <taxon>Pseudomonadota</taxon>
        <taxon>Gammaproteobacteria</taxon>
        <taxon>Pasteurellales</taxon>
        <taxon>Pasteurellaceae</taxon>
        <taxon>Avibacterium</taxon>
        <taxon>environmental samples</taxon>
    </lineage>
</organism>
<feature type="transmembrane region" description="Helical" evidence="2">
    <location>
        <begin position="5"/>
        <end position="24"/>
    </location>
</feature>
<reference evidence="3" key="1">
    <citation type="submission" date="2019-03" db="EMBL/GenBank/DDBJ databases">
        <authorList>
            <consortium name="Pathogen Informatics"/>
        </authorList>
    </citation>
    <scope>NUCLEOTIDE SEQUENCE</scope>
    <source>
        <strain evidence="3">Unknown</strain>
    </source>
</reference>
<name>A0A486XFT0_9PAST</name>
<sequence length="273" mass="30642">MNYRVLFITAFLILIVGITGILFYSSDDSTPQQPQTVEAPQPEPEKPVVENKETKKALFATVNKNIPRGHILKRQDIVFSELPIDENSVLMQYDLTSFLSGQENPEDKNSEDNRLRGFTVSQDVAQGDYLSPKILISPDDERFISYTIDPTREVAHTACIYDVDSSSLETLQAGDNVAVSVFAGKEQSQSKVKFVPVFKSVKLLQIKKTPVNEEGHKDEAKTCAFKIRLKLEPEQLKTLYLAASENRLLILPENTDKQPIKQSGTLIRSLRGN</sequence>
<evidence type="ECO:0000256" key="1">
    <source>
        <dbReference type="SAM" id="MobiDB-lite"/>
    </source>
</evidence>
<accession>A0A486XFT0</accession>
<feature type="compositionally biased region" description="Basic and acidic residues" evidence="1">
    <location>
        <begin position="43"/>
        <end position="52"/>
    </location>
</feature>
<feature type="region of interest" description="Disordered" evidence="1">
    <location>
        <begin position="29"/>
        <end position="52"/>
    </location>
</feature>
<protein>
    <submittedName>
        <fullName evidence="3">Flp pilus assembly protein CpaB</fullName>
    </submittedName>
</protein>
<keyword evidence="2" id="KW-0812">Transmembrane</keyword>
<gene>
    <name evidence="3" type="ORF">NCTC4101_02231</name>
</gene>
<evidence type="ECO:0000313" key="3">
    <source>
        <dbReference type="EMBL" id="VGM96796.1"/>
    </source>
</evidence>
<dbReference type="EMBL" id="CAAHDN010000018">
    <property type="protein sequence ID" value="VGM96796.1"/>
    <property type="molecule type" value="Genomic_DNA"/>
</dbReference>
<evidence type="ECO:0000256" key="2">
    <source>
        <dbReference type="SAM" id="Phobius"/>
    </source>
</evidence>
<dbReference type="AlphaFoldDB" id="A0A486XFT0"/>
<proteinExistence type="predicted"/>
<keyword evidence="2" id="KW-1133">Transmembrane helix</keyword>